<evidence type="ECO:0000256" key="13">
    <source>
        <dbReference type="SAM" id="SignalP"/>
    </source>
</evidence>
<evidence type="ECO:0000313" key="16">
    <source>
        <dbReference type="Proteomes" id="UP001165063"/>
    </source>
</evidence>
<gene>
    <name evidence="15" type="ORF">Amon01_000519800</name>
</gene>
<dbReference type="Proteomes" id="UP001165063">
    <property type="component" value="Unassembled WGS sequence"/>
</dbReference>
<dbReference type="AlphaFoldDB" id="A0A9W7DGN1"/>
<keyword evidence="6 12" id="KW-0326">Glycosidase</keyword>
<dbReference type="OrthoDB" id="62120at2759"/>
<sequence>MKLSSIAAIATSLLSLCSASPIKLQKRGFNYQQDKLYGVNIGGWLVLEAYITPSLFEAFGDSPPVDEYHYHQELGKEEASNRLQKHWSSWITEEDFQEMASYGLNFVRIPIGYWAFELLDSDPYVQGQAEYLDQAIGWAKNAGLQVWVDLHGAPGSQNGFDNSGLRDTIGWQSGEGNVDLTLKALGDIVERYSGSDYEDTIIGIELLNEPLGPDLDMQQVEEFYEKGYSVVRDSTSYPVIIHDAFQADNYFDDVLTDGYYDVVVDHHHYQVFSTGELQRSVQDRITTACGWGWSEGNEYHWNVAGEFSAAFTDCAKWLNGVGRGARYDNSFEGNGYIGSCESLYGRDESYFTGDVKDNYRKVMEAQLDAFTHSKVAGWAFWCWKTENTVEWDFQELVKLDIIPQPLTGRYYYNQCGFDQW</sequence>
<feature type="domain" description="Glycoside hydrolase family 5" evidence="14">
    <location>
        <begin position="79"/>
        <end position="292"/>
    </location>
</feature>
<dbReference type="InterPro" id="IPR017853">
    <property type="entry name" value="GH"/>
</dbReference>
<evidence type="ECO:0000256" key="4">
    <source>
        <dbReference type="ARBA" id="ARBA00022729"/>
    </source>
</evidence>
<comment type="catalytic activity">
    <reaction evidence="8">
        <text>Successive hydrolysis of beta-D-glucose units from the non-reducing ends of (1-&gt;3)-beta-D-glucans, releasing alpha-glucose.</text>
        <dbReference type="EC" id="3.2.1.58"/>
    </reaction>
</comment>
<reference evidence="15" key="1">
    <citation type="submission" date="2023-04" db="EMBL/GenBank/DDBJ databases">
        <title>Ambrosiozyma monospora NBRC 1965.</title>
        <authorList>
            <person name="Ichikawa N."/>
            <person name="Sato H."/>
            <person name="Tonouchi N."/>
        </authorList>
    </citation>
    <scope>NUCLEOTIDE SEQUENCE</scope>
    <source>
        <strain evidence="15">NBRC 1965</strain>
    </source>
</reference>
<dbReference type="GO" id="GO:0071555">
    <property type="term" value="P:cell wall organization"/>
    <property type="evidence" value="ECO:0007669"/>
    <property type="project" value="UniProtKB-KW"/>
</dbReference>
<evidence type="ECO:0000259" key="14">
    <source>
        <dbReference type="Pfam" id="PF00150"/>
    </source>
</evidence>
<dbReference type="PROSITE" id="PS00659">
    <property type="entry name" value="GLYCOSYL_HYDROL_F5"/>
    <property type="match status" value="1"/>
</dbReference>
<evidence type="ECO:0000256" key="2">
    <source>
        <dbReference type="ARBA" id="ARBA00005641"/>
    </source>
</evidence>
<dbReference type="GO" id="GO:0004338">
    <property type="term" value="F:glucan exo-1,3-beta-glucosidase activity"/>
    <property type="evidence" value="ECO:0007669"/>
    <property type="project" value="UniProtKB-EC"/>
</dbReference>
<dbReference type="GO" id="GO:0009251">
    <property type="term" value="P:glucan catabolic process"/>
    <property type="evidence" value="ECO:0007669"/>
    <property type="project" value="TreeGrafter"/>
</dbReference>
<feature type="signal peptide" evidence="13">
    <location>
        <begin position="1"/>
        <end position="19"/>
    </location>
</feature>
<evidence type="ECO:0000256" key="3">
    <source>
        <dbReference type="ARBA" id="ARBA00022525"/>
    </source>
</evidence>
<proteinExistence type="inferred from homology"/>
<keyword evidence="7" id="KW-0961">Cell wall biogenesis/degradation</keyword>
<evidence type="ECO:0000256" key="7">
    <source>
        <dbReference type="ARBA" id="ARBA00023316"/>
    </source>
</evidence>
<accession>A0A9W7DGN1</accession>
<evidence type="ECO:0000256" key="5">
    <source>
        <dbReference type="ARBA" id="ARBA00022801"/>
    </source>
</evidence>
<evidence type="ECO:0000256" key="8">
    <source>
        <dbReference type="ARBA" id="ARBA00036824"/>
    </source>
</evidence>
<dbReference type="FunFam" id="3.20.20.80:FF:000033">
    <property type="entry name" value="Glucan 1,3-beta-glucosidase A"/>
    <property type="match status" value="1"/>
</dbReference>
<name>A0A9W7DGN1_AMBMO</name>
<dbReference type="Pfam" id="PF00150">
    <property type="entry name" value="Cellulase"/>
    <property type="match status" value="1"/>
</dbReference>
<comment type="subcellular location">
    <subcellularLocation>
        <location evidence="1">Secreted</location>
    </subcellularLocation>
</comment>
<keyword evidence="16" id="KW-1185">Reference proteome</keyword>
<dbReference type="InterPro" id="IPR018087">
    <property type="entry name" value="Glyco_hydro_5_CS"/>
</dbReference>
<keyword evidence="4 13" id="KW-0732">Signal</keyword>
<dbReference type="InterPro" id="IPR050386">
    <property type="entry name" value="Glycosyl_hydrolase_5"/>
</dbReference>
<dbReference type="GO" id="GO:0009986">
    <property type="term" value="C:cell surface"/>
    <property type="evidence" value="ECO:0007669"/>
    <property type="project" value="TreeGrafter"/>
</dbReference>
<evidence type="ECO:0000256" key="6">
    <source>
        <dbReference type="ARBA" id="ARBA00023295"/>
    </source>
</evidence>
<evidence type="ECO:0000256" key="11">
    <source>
        <dbReference type="ARBA" id="ARBA00073255"/>
    </source>
</evidence>
<dbReference type="GO" id="GO:0005576">
    <property type="term" value="C:extracellular region"/>
    <property type="evidence" value="ECO:0007669"/>
    <property type="project" value="UniProtKB-SubCell"/>
</dbReference>
<keyword evidence="5 12" id="KW-0378">Hydrolase</keyword>
<evidence type="ECO:0000313" key="15">
    <source>
        <dbReference type="EMBL" id="GMG39267.1"/>
    </source>
</evidence>
<protein>
    <recommendedName>
        <fullName evidence="11">Glucan 1,3-beta-glucosidase</fullName>
        <ecNumber evidence="9">3.2.1.58</ecNumber>
    </recommendedName>
    <alternativeName>
        <fullName evidence="10">Exo-1,3-beta-glucanase</fullName>
    </alternativeName>
</protein>
<dbReference type="PANTHER" id="PTHR31297:SF1">
    <property type="entry name" value="GLUCAN 1,3-BETA-GLUCOSIDASE I_II-RELATED"/>
    <property type="match status" value="1"/>
</dbReference>
<evidence type="ECO:0000256" key="10">
    <source>
        <dbReference type="ARBA" id="ARBA00041761"/>
    </source>
</evidence>
<dbReference type="EC" id="3.2.1.58" evidence="9"/>
<dbReference type="Gene3D" id="3.20.20.80">
    <property type="entry name" value="Glycosidases"/>
    <property type="match status" value="1"/>
</dbReference>
<dbReference type="InterPro" id="IPR001547">
    <property type="entry name" value="Glyco_hydro_5"/>
</dbReference>
<evidence type="ECO:0000256" key="1">
    <source>
        <dbReference type="ARBA" id="ARBA00004613"/>
    </source>
</evidence>
<keyword evidence="3" id="KW-0964">Secreted</keyword>
<feature type="chain" id="PRO_5040951443" description="Glucan 1,3-beta-glucosidase" evidence="13">
    <location>
        <begin position="20"/>
        <end position="420"/>
    </location>
</feature>
<dbReference type="EMBL" id="BSXU01002772">
    <property type="protein sequence ID" value="GMG39267.1"/>
    <property type="molecule type" value="Genomic_DNA"/>
</dbReference>
<dbReference type="PANTHER" id="PTHR31297">
    <property type="entry name" value="GLUCAN ENDO-1,6-BETA-GLUCOSIDASE B"/>
    <property type="match status" value="1"/>
</dbReference>
<comment type="similarity">
    <text evidence="2 12">Belongs to the glycosyl hydrolase 5 (cellulase A) family.</text>
</comment>
<comment type="caution">
    <text evidence="15">The sequence shown here is derived from an EMBL/GenBank/DDBJ whole genome shotgun (WGS) entry which is preliminary data.</text>
</comment>
<dbReference type="SUPFAM" id="SSF51445">
    <property type="entry name" value="(Trans)glycosidases"/>
    <property type="match status" value="1"/>
</dbReference>
<evidence type="ECO:0000256" key="12">
    <source>
        <dbReference type="RuleBase" id="RU361153"/>
    </source>
</evidence>
<organism evidence="15 16">
    <name type="scientific">Ambrosiozyma monospora</name>
    <name type="common">Yeast</name>
    <name type="synonym">Endomycopsis monosporus</name>
    <dbReference type="NCBI Taxonomy" id="43982"/>
    <lineage>
        <taxon>Eukaryota</taxon>
        <taxon>Fungi</taxon>
        <taxon>Dikarya</taxon>
        <taxon>Ascomycota</taxon>
        <taxon>Saccharomycotina</taxon>
        <taxon>Pichiomycetes</taxon>
        <taxon>Pichiales</taxon>
        <taxon>Pichiaceae</taxon>
        <taxon>Ambrosiozyma</taxon>
    </lineage>
</organism>
<evidence type="ECO:0000256" key="9">
    <source>
        <dbReference type="ARBA" id="ARBA00038929"/>
    </source>
</evidence>